<sequence length="470" mass="50065">MKGRPRSRVGYLTAVPFMLLMITTLMLGLATSAQAANPRYASIVVDAATGEVLHGENATATRYPASLTKMMTLYLLFEALEEGRVTPDQALPVSSYAASKPASKLWLPAGSSITVREAIPALVIRSANDVATVVAEALGGSESGFARQMNAKARELDMISTHFRNPSGLPDPEQVSTARDMAILSVRLMNDFPQYYHHFSRTSFVYKGKTHNGHNRLLKNYAGADGLKTGYINASGFNVATSAVREGRRLIAVVMGGFTAQSRDAHMAELLDRGFMRASMATGNDWVASADVSGNVEPLPASAPVRMAELIDAEDPISVATAGVSDSDAARNTDDGLAGEGATSVDDEDTFAAASGSDAQAADDIMTGSDTRLSDDPIMALISQSESQAAVGGDWAVQVGAFEDPGRARNTASQAADYLQDSLQPTVDITEGAADQHKVFRARLVDMEEREARQACEQLFQQGIDCMVVR</sequence>
<dbReference type="Gene3D" id="3.40.710.10">
    <property type="entry name" value="DD-peptidase/beta-lactamase superfamily"/>
    <property type="match status" value="1"/>
</dbReference>
<evidence type="ECO:0000256" key="11">
    <source>
        <dbReference type="SAM" id="SignalP"/>
    </source>
</evidence>
<evidence type="ECO:0000256" key="7">
    <source>
        <dbReference type="PIRSR" id="PIRSR618044-1"/>
    </source>
</evidence>
<evidence type="ECO:0000256" key="10">
    <source>
        <dbReference type="SAM" id="MobiDB-lite"/>
    </source>
</evidence>
<name>A0A1H3FHX8_9GAMM</name>
<feature type="signal peptide" evidence="11">
    <location>
        <begin position="1"/>
        <end position="35"/>
    </location>
</feature>
<keyword evidence="14" id="KW-1185">Reference proteome</keyword>
<evidence type="ECO:0000313" key="14">
    <source>
        <dbReference type="Proteomes" id="UP000198500"/>
    </source>
</evidence>
<keyword evidence="6" id="KW-0961">Cell wall biogenesis/degradation</keyword>
<dbReference type="Pfam" id="PF00768">
    <property type="entry name" value="Peptidase_S11"/>
    <property type="match status" value="1"/>
</dbReference>
<keyword evidence="13" id="KW-0645">Protease</keyword>
<keyword evidence="2 11" id="KW-0732">Signal</keyword>
<keyword evidence="13" id="KW-0121">Carboxypeptidase</keyword>
<dbReference type="GO" id="GO:0009252">
    <property type="term" value="P:peptidoglycan biosynthetic process"/>
    <property type="evidence" value="ECO:0007669"/>
    <property type="project" value="UniProtKB-KW"/>
</dbReference>
<protein>
    <submittedName>
        <fullName evidence="13">D-alanyl-D-alanine carboxypeptidase</fullName>
    </submittedName>
</protein>
<evidence type="ECO:0000256" key="1">
    <source>
        <dbReference type="ARBA" id="ARBA00007164"/>
    </source>
</evidence>
<dbReference type="PRINTS" id="PR00725">
    <property type="entry name" value="DADACBPTASE1"/>
</dbReference>
<dbReference type="RefSeq" id="WP_229806527.1">
    <property type="nucleotide sequence ID" value="NZ_BMXH01000014.1"/>
</dbReference>
<keyword evidence="3" id="KW-0378">Hydrolase</keyword>
<dbReference type="Gene3D" id="3.30.70.1070">
    <property type="entry name" value="Sporulation related repeat"/>
    <property type="match status" value="1"/>
</dbReference>
<feature type="region of interest" description="Disordered" evidence="10">
    <location>
        <begin position="322"/>
        <end position="347"/>
    </location>
</feature>
<evidence type="ECO:0000313" key="13">
    <source>
        <dbReference type="EMBL" id="SDX90445.1"/>
    </source>
</evidence>
<comment type="similarity">
    <text evidence="1 9">Belongs to the peptidase S11 family.</text>
</comment>
<dbReference type="InterPro" id="IPR012338">
    <property type="entry name" value="Beta-lactam/transpept-like"/>
</dbReference>
<evidence type="ECO:0000256" key="2">
    <source>
        <dbReference type="ARBA" id="ARBA00022729"/>
    </source>
</evidence>
<dbReference type="InterPro" id="IPR018044">
    <property type="entry name" value="Peptidase_S11"/>
</dbReference>
<dbReference type="SUPFAM" id="SSF56601">
    <property type="entry name" value="beta-lactamase/transpeptidase-like"/>
    <property type="match status" value="1"/>
</dbReference>
<feature type="chain" id="PRO_5011627502" evidence="11">
    <location>
        <begin position="36"/>
        <end position="470"/>
    </location>
</feature>
<evidence type="ECO:0000256" key="3">
    <source>
        <dbReference type="ARBA" id="ARBA00022801"/>
    </source>
</evidence>
<dbReference type="PROSITE" id="PS51724">
    <property type="entry name" value="SPOR"/>
    <property type="match status" value="1"/>
</dbReference>
<dbReference type="PANTHER" id="PTHR21581:SF6">
    <property type="entry name" value="TRAFFICKING PROTEIN PARTICLE COMPLEX SUBUNIT 12"/>
    <property type="match status" value="1"/>
</dbReference>
<dbReference type="InterPro" id="IPR036680">
    <property type="entry name" value="SPOR-like_sf"/>
</dbReference>
<dbReference type="GO" id="GO:0008360">
    <property type="term" value="P:regulation of cell shape"/>
    <property type="evidence" value="ECO:0007669"/>
    <property type="project" value="UniProtKB-KW"/>
</dbReference>
<evidence type="ECO:0000256" key="5">
    <source>
        <dbReference type="ARBA" id="ARBA00022984"/>
    </source>
</evidence>
<reference evidence="13 14" key="1">
    <citation type="submission" date="2016-10" db="EMBL/GenBank/DDBJ databases">
        <authorList>
            <person name="de Groot N.N."/>
        </authorList>
    </citation>
    <scope>NUCLEOTIDE SEQUENCE [LARGE SCALE GENOMIC DNA]</scope>
    <source>
        <strain evidence="13 14">DSM 19219</strain>
    </source>
</reference>
<accession>A0A1H3FHX8</accession>
<keyword evidence="4" id="KW-0133">Cell shape</keyword>
<evidence type="ECO:0000256" key="9">
    <source>
        <dbReference type="RuleBase" id="RU004016"/>
    </source>
</evidence>
<dbReference type="GO" id="GO:0009002">
    <property type="term" value="F:serine-type D-Ala-D-Ala carboxypeptidase activity"/>
    <property type="evidence" value="ECO:0007669"/>
    <property type="project" value="InterPro"/>
</dbReference>
<dbReference type="InterPro" id="IPR007730">
    <property type="entry name" value="SPOR-like_dom"/>
</dbReference>
<organism evidence="13 14">
    <name type="scientific">Aidingimonas halophila</name>
    <dbReference type="NCBI Taxonomy" id="574349"/>
    <lineage>
        <taxon>Bacteria</taxon>
        <taxon>Pseudomonadati</taxon>
        <taxon>Pseudomonadota</taxon>
        <taxon>Gammaproteobacteria</taxon>
        <taxon>Oceanospirillales</taxon>
        <taxon>Halomonadaceae</taxon>
        <taxon>Aidingimonas</taxon>
    </lineage>
</organism>
<feature type="active site" evidence="7">
    <location>
        <position position="126"/>
    </location>
</feature>
<evidence type="ECO:0000256" key="6">
    <source>
        <dbReference type="ARBA" id="ARBA00023316"/>
    </source>
</evidence>
<feature type="domain" description="SPOR" evidence="12">
    <location>
        <begin position="389"/>
        <end position="470"/>
    </location>
</feature>
<feature type="active site" description="Proton acceptor" evidence="7">
    <location>
        <position position="69"/>
    </location>
</feature>
<feature type="binding site" evidence="8">
    <location>
        <position position="228"/>
    </location>
    <ligand>
        <name>substrate</name>
    </ligand>
</feature>
<dbReference type="Pfam" id="PF05036">
    <property type="entry name" value="SPOR"/>
    <property type="match status" value="1"/>
</dbReference>
<feature type="active site" description="Acyl-ester intermediate" evidence="7">
    <location>
        <position position="66"/>
    </location>
</feature>
<dbReference type="GO" id="GO:0006508">
    <property type="term" value="P:proteolysis"/>
    <property type="evidence" value="ECO:0007669"/>
    <property type="project" value="InterPro"/>
</dbReference>
<dbReference type="GO" id="GO:0042834">
    <property type="term" value="F:peptidoglycan binding"/>
    <property type="evidence" value="ECO:0007669"/>
    <property type="project" value="InterPro"/>
</dbReference>
<keyword evidence="5" id="KW-0573">Peptidoglycan synthesis</keyword>
<evidence type="ECO:0000256" key="8">
    <source>
        <dbReference type="PIRSR" id="PIRSR618044-2"/>
    </source>
</evidence>
<evidence type="ECO:0000259" key="12">
    <source>
        <dbReference type="PROSITE" id="PS51724"/>
    </source>
</evidence>
<proteinExistence type="inferred from homology"/>
<dbReference type="InterPro" id="IPR001967">
    <property type="entry name" value="Peptidase_S11_N"/>
</dbReference>
<dbReference type="GO" id="GO:0071555">
    <property type="term" value="P:cell wall organization"/>
    <property type="evidence" value="ECO:0007669"/>
    <property type="project" value="UniProtKB-KW"/>
</dbReference>
<gene>
    <name evidence="13" type="ORF">SAMN05443545_10833</name>
</gene>
<dbReference type="STRING" id="574349.SAMN05443545_10833"/>
<dbReference type="PANTHER" id="PTHR21581">
    <property type="entry name" value="D-ALANYL-D-ALANINE CARBOXYPEPTIDASE"/>
    <property type="match status" value="1"/>
</dbReference>
<evidence type="ECO:0000256" key="4">
    <source>
        <dbReference type="ARBA" id="ARBA00022960"/>
    </source>
</evidence>
<dbReference type="AlphaFoldDB" id="A0A1H3FHX8"/>
<dbReference type="Proteomes" id="UP000198500">
    <property type="component" value="Unassembled WGS sequence"/>
</dbReference>
<dbReference type="EMBL" id="FNNI01000008">
    <property type="protein sequence ID" value="SDX90445.1"/>
    <property type="molecule type" value="Genomic_DNA"/>
</dbReference>